<proteinExistence type="predicted"/>
<gene>
    <name evidence="2" type="ordered locus">Swol_1706</name>
</gene>
<dbReference type="OrthoDB" id="9804286at2"/>
<dbReference type="KEGG" id="swo:Swol_1706"/>
<dbReference type="GO" id="GO:0061503">
    <property type="term" value="F:tRNA threonylcarbamoyladenosine dehydratase"/>
    <property type="evidence" value="ECO:0007669"/>
    <property type="project" value="TreeGrafter"/>
</dbReference>
<protein>
    <submittedName>
        <fullName evidence="2">ThiF protein, putative</fullName>
    </submittedName>
</protein>
<dbReference type="Pfam" id="PF00899">
    <property type="entry name" value="ThiF"/>
    <property type="match status" value="1"/>
</dbReference>
<accession>Q0AWA0</accession>
<name>Q0AWA0_SYNWW</name>
<dbReference type="InterPro" id="IPR035985">
    <property type="entry name" value="Ubiquitin-activating_enz"/>
</dbReference>
<dbReference type="CDD" id="cd00757">
    <property type="entry name" value="ThiF_MoeB_HesA_family"/>
    <property type="match status" value="1"/>
</dbReference>
<evidence type="ECO:0000259" key="1">
    <source>
        <dbReference type="Pfam" id="PF00899"/>
    </source>
</evidence>
<dbReference type="Proteomes" id="UP000001968">
    <property type="component" value="Chromosome"/>
</dbReference>
<dbReference type="STRING" id="335541.Swol_1706"/>
<dbReference type="InterPro" id="IPR000594">
    <property type="entry name" value="ThiF_NAD_FAD-bd"/>
</dbReference>
<dbReference type="GO" id="GO:0061504">
    <property type="term" value="P:cyclic threonylcarbamoyladenosine biosynthetic process"/>
    <property type="evidence" value="ECO:0007669"/>
    <property type="project" value="TreeGrafter"/>
</dbReference>
<organism evidence="2 3">
    <name type="scientific">Syntrophomonas wolfei subsp. wolfei (strain DSM 2245B / Goettingen)</name>
    <dbReference type="NCBI Taxonomy" id="335541"/>
    <lineage>
        <taxon>Bacteria</taxon>
        <taxon>Bacillati</taxon>
        <taxon>Bacillota</taxon>
        <taxon>Clostridia</taxon>
        <taxon>Eubacteriales</taxon>
        <taxon>Syntrophomonadaceae</taxon>
        <taxon>Syntrophomonas</taxon>
    </lineage>
</organism>
<sequence length="272" mass="29810">MDKMDVLLRQKAPSGLIGWKEEEEMALALGLSLHEAEGRLLAQGVLPQRYQRNAKSITREEQCRLFQSRVAVIGCGGLGGYLLEELARLGIASISAWDYDSFAEHNLNRQLLSDMDTIGLSKVETAAKRVQAINPAVKFQAFNRPFAAGEGEDLLAGHQVVVDALDSIPVRKMLAAVCQRLSLPLVHGAIAGWCGQVCTQFPGEDSLETIYRNSNQEQGVESKQGVLAFAPAVVASLQVAEVVKILLGRGELLRKRILLFNLLDMEFEVLDL</sequence>
<keyword evidence="3" id="KW-1185">Reference proteome</keyword>
<dbReference type="InterPro" id="IPR045886">
    <property type="entry name" value="ThiF/MoeB/HesA"/>
</dbReference>
<reference evidence="3" key="1">
    <citation type="journal article" date="2010" name="Environ. Microbiol.">
        <title>The genome of Syntrophomonas wolfei: new insights into syntrophic metabolism and biohydrogen production.</title>
        <authorList>
            <person name="Sieber J.R."/>
            <person name="Sims D.R."/>
            <person name="Han C."/>
            <person name="Kim E."/>
            <person name="Lykidis A."/>
            <person name="Lapidus A.L."/>
            <person name="McDonnald E."/>
            <person name="Rohlin L."/>
            <person name="Culley D.E."/>
            <person name="Gunsalus R."/>
            <person name="McInerney M.J."/>
        </authorList>
    </citation>
    <scope>NUCLEOTIDE SEQUENCE [LARGE SCALE GENOMIC DNA]</scope>
    <source>
        <strain evidence="3">DSM 2245B / Goettingen</strain>
    </source>
</reference>
<evidence type="ECO:0000313" key="3">
    <source>
        <dbReference type="Proteomes" id="UP000001968"/>
    </source>
</evidence>
<dbReference type="eggNOG" id="COG0476">
    <property type="taxonomic scope" value="Bacteria"/>
</dbReference>
<dbReference type="HOGENOM" id="CLU_013325_10_4_9"/>
<dbReference type="GO" id="GO:0008641">
    <property type="term" value="F:ubiquitin-like modifier activating enzyme activity"/>
    <property type="evidence" value="ECO:0007669"/>
    <property type="project" value="InterPro"/>
</dbReference>
<dbReference type="PANTHER" id="PTHR43267:SF1">
    <property type="entry name" value="TRNA THREONYLCARBAMOYLADENOSINE DEHYDRATASE"/>
    <property type="match status" value="1"/>
</dbReference>
<dbReference type="RefSeq" id="WP_011641102.1">
    <property type="nucleotide sequence ID" value="NC_008346.1"/>
</dbReference>
<dbReference type="AlphaFoldDB" id="Q0AWA0"/>
<evidence type="ECO:0000313" key="2">
    <source>
        <dbReference type="EMBL" id="ABI69004.1"/>
    </source>
</evidence>
<feature type="domain" description="THIF-type NAD/FAD binding fold" evidence="1">
    <location>
        <begin position="50"/>
        <end position="270"/>
    </location>
</feature>
<dbReference type="EMBL" id="CP000448">
    <property type="protein sequence ID" value="ABI69004.1"/>
    <property type="molecule type" value="Genomic_DNA"/>
</dbReference>
<dbReference type="Gene3D" id="3.40.50.720">
    <property type="entry name" value="NAD(P)-binding Rossmann-like Domain"/>
    <property type="match status" value="1"/>
</dbReference>
<dbReference type="SUPFAM" id="SSF69572">
    <property type="entry name" value="Activating enzymes of the ubiquitin-like proteins"/>
    <property type="match status" value="1"/>
</dbReference>
<dbReference type="PANTHER" id="PTHR43267">
    <property type="entry name" value="TRNA THREONYLCARBAMOYLADENOSINE DEHYDRATASE"/>
    <property type="match status" value="1"/>
</dbReference>